<dbReference type="AlphaFoldDB" id="A0AAN9XBF3"/>
<sequence length="100" mass="11423">MREGLGARGEQGRWWHAWRAAAGEDKGDDGFRYKYLGFEVGIAKVGVQKQKNLDRGRGDHYRTNLAHFLPSLAKDDGKLVIKRKVPEIGNKCYLTQRSFM</sequence>
<name>A0AAN9XBF3_PSOTE</name>
<dbReference type="Proteomes" id="UP001386955">
    <property type="component" value="Unassembled WGS sequence"/>
</dbReference>
<evidence type="ECO:0000313" key="1">
    <source>
        <dbReference type="EMBL" id="KAK7387643.1"/>
    </source>
</evidence>
<protein>
    <submittedName>
        <fullName evidence="1">Uncharacterized protein</fullName>
    </submittedName>
</protein>
<dbReference type="EMBL" id="JAYMYS010000006">
    <property type="protein sequence ID" value="KAK7387643.1"/>
    <property type="molecule type" value="Genomic_DNA"/>
</dbReference>
<reference evidence="1 2" key="1">
    <citation type="submission" date="2024-01" db="EMBL/GenBank/DDBJ databases">
        <title>The genomes of 5 underutilized Papilionoideae crops provide insights into root nodulation and disease resistanc.</title>
        <authorList>
            <person name="Jiang F."/>
        </authorList>
    </citation>
    <scope>NUCLEOTIDE SEQUENCE [LARGE SCALE GENOMIC DNA]</scope>
    <source>
        <strain evidence="1">DUOXIRENSHENG_FW03</strain>
        <tissue evidence="1">Leaves</tissue>
    </source>
</reference>
<keyword evidence="2" id="KW-1185">Reference proteome</keyword>
<gene>
    <name evidence="1" type="ORF">VNO78_22430</name>
</gene>
<accession>A0AAN9XBF3</accession>
<proteinExistence type="predicted"/>
<comment type="caution">
    <text evidence="1">The sequence shown here is derived from an EMBL/GenBank/DDBJ whole genome shotgun (WGS) entry which is preliminary data.</text>
</comment>
<evidence type="ECO:0000313" key="2">
    <source>
        <dbReference type="Proteomes" id="UP001386955"/>
    </source>
</evidence>
<organism evidence="1 2">
    <name type="scientific">Psophocarpus tetragonolobus</name>
    <name type="common">Winged bean</name>
    <name type="synonym">Dolichos tetragonolobus</name>
    <dbReference type="NCBI Taxonomy" id="3891"/>
    <lineage>
        <taxon>Eukaryota</taxon>
        <taxon>Viridiplantae</taxon>
        <taxon>Streptophyta</taxon>
        <taxon>Embryophyta</taxon>
        <taxon>Tracheophyta</taxon>
        <taxon>Spermatophyta</taxon>
        <taxon>Magnoliopsida</taxon>
        <taxon>eudicotyledons</taxon>
        <taxon>Gunneridae</taxon>
        <taxon>Pentapetalae</taxon>
        <taxon>rosids</taxon>
        <taxon>fabids</taxon>
        <taxon>Fabales</taxon>
        <taxon>Fabaceae</taxon>
        <taxon>Papilionoideae</taxon>
        <taxon>50 kb inversion clade</taxon>
        <taxon>NPAAA clade</taxon>
        <taxon>indigoferoid/millettioid clade</taxon>
        <taxon>Phaseoleae</taxon>
        <taxon>Psophocarpus</taxon>
    </lineage>
</organism>